<evidence type="ECO:0000313" key="2">
    <source>
        <dbReference type="WBParaSite" id="nRc.2.0.1.t25535-RA"/>
    </source>
</evidence>
<dbReference type="AlphaFoldDB" id="A0A915JHE0"/>
<dbReference type="Proteomes" id="UP000887565">
    <property type="component" value="Unplaced"/>
</dbReference>
<organism evidence="1 2">
    <name type="scientific">Romanomermis culicivorax</name>
    <name type="common">Nematode worm</name>
    <dbReference type="NCBI Taxonomy" id="13658"/>
    <lineage>
        <taxon>Eukaryota</taxon>
        <taxon>Metazoa</taxon>
        <taxon>Ecdysozoa</taxon>
        <taxon>Nematoda</taxon>
        <taxon>Enoplea</taxon>
        <taxon>Dorylaimia</taxon>
        <taxon>Mermithida</taxon>
        <taxon>Mermithoidea</taxon>
        <taxon>Mermithidae</taxon>
        <taxon>Romanomermis</taxon>
    </lineage>
</organism>
<dbReference type="WBParaSite" id="nRc.2.0.1.t25535-RA">
    <property type="protein sequence ID" value="nRc.2.0.1.t25535-RA"/>
    <property type="gene ID" value="nRc.2.0.1.g25535"/>
</dbReference>
<proteinExistence type="predicted"/>
<protein>
    <submittedName>
        <fullName evidence="2">Uncharacterized protein</fullName>
    </submittedName>
</protein>
<keyword evidence="1" id="KW-1185">Reference proteome</keyword>
<name>A0A915JHE0_ROMCU</name>
<accession>A0A915JHE0</accession>
<sequence length="80" mass="9224">CFGNLSFAVRYLSSKCKQEQQKKEVIGKTSRLSRKTVEIMVDRVNSYPCPKWTIRDAEQTIKQFNSSIEVTAISNIFFLS</sequence>
<evidence type="ECO:0000313" key="1">
    <source>
        <dbReference type="Proteomes" id="UP000887565"/>
    </source>
</evidence>
<reference evidence="2" key="1">
    <citation type="submission" date="2022-11" db="UniProtKB">
        <authorList>
            <consortium name="WormBaseParasite"/>
        </authorList>
    </citation>
    <scope>IDENTIFICATION</scope>
</reference>